<feature type="transmembrane region" description="Helical" evidence="1">
    <location>
        <begin position="97"/>
        <end position="117"/>
    </location>
</feature>
<evidence type="ECO:0000313" key="2">
    <source>
        <dbReference type="EMBL" id="RDU68578.1"/>
    </source>
</evidence>
<protein>
    <submittedName>
        <fullName evidence="2">Uncharacterized protein</fullName>
    </submittedName>
</protein>
<keyword evidence="1" id="KW-0472">Membrane</keyword>
<proteinExistence type="predicted"/>
<keyword evidence="3" id="KW-1185">Reference proteome</keyword>
<organism evidence="2 3">
    <name type="scientific">Helicobacter equorum</name>
    <dbReference type="NCBI Taxonomy" id="361872"/>
    <lineage>
        <taxon>Bacteria</taxon>
        <taxon>Pseudomonadati</taxon>
        <taxon>Campylobacterota</taxon>
        <taxon>Epsilonproteobacteria</taxon>
        <taxon>Campylobacterales</taxon>
        <taxon>Helicobacteraceae</taxon>
        <taxon>Helicobacter</taxon>
    </lineage>
</organism>
<evidence type="ECO:0000256" key="1">
    <source>
        <dbReference type="SAM" id="Phobius"/>
    </source>
</evidence>
<keyword evidence="1" id="KW-1133">Transmembrane helix</keyword>
<reference evidence="2 3" key="1">
    <citation type="submission" date="2018-04" db="EMBL/GenBank/DDBJ databases">
        <title>Novel Campyloabacter and Helicobacter Species and Strains.</title>
        <authorList>
            <person name="Mannion A.J."/>
            <person name="Shen Z."/>
            <person name="Fox J.G."/>
        </authorList>
    </citation>
    <scope>NUCLEOTIDE SEQUENCE [LARGE SCALE GENOMIC DNA]</scope>
    <source>
        <strain evidence="2 3">MIT 12-6600</strain>
    </source>
</reference>
<feature type="transmembrane region" description="Helical" evidence="1">
    <location>
        <begin position="34"/>
        <end position="52"/>
    </location>
</feature>
<name>A0A3D8ITH0_9HELI</name>
<feature type="transmembrane region" description="Helical" evidence="1">
    <location>
        <begin position="123"/>
        <end position="144"/>
    </location>
</feature>
<dbReference type="EMBL" id="NXLT01000001">
    <property type="protein sequence ID" value="RDU68578.1"/>
    <property type="molecule type" value="Genomic_DNA"/>
</dbReference>
<accession>A0A3D8ITH0</accession>
<keyword evidence="1" id="KW-0812">Transmembrane</keyword>
<dbReference type="AlphaFoldDB" id="A0A3D8ITH0"/>
<sequence>MIVKGVRVIVWFVLLGVCGMGVSLIFGIGYGISFILGYMAFGVIMNGLFLHIRRQLIATQREHTQQNLESKNDEDVAQEQKTSFTSRFVVGTKLSFSLMRIVGYMLLLAGIGGLLYYDMLMPTTLFAGISLAVVYVVGIGVYTLQSAKTS</sequence>
<evidence type="ECO:0000313" key="3">
    <source>
        <dbReference type="Proteomes" id="UP000256514"/>
    </source>
</evidence>
<dbReference type="Proteomes" id="UP000256514">
    <property type="component" value="Unassembled WGS sequence"/>
</dbReference>
<comment type="caution">
    <text evidence="2">The sequence shown here is derived from an EMBL/GenBank/DDBJ whole genome shotgun (WGS) entry which is preliminary data.</text>
</comment>
<gene>
    <name evidence="2" type="ORF">CQA54_01895</name>
</gene>
<feature type="transmembrane region" description="Helical" evidence="1">
    <location>
        <begin position="9"/>
        <end position="28"/>
    </location>
</feature>